<keyword evidence="1" id="KW-0732">Signal</keyword>
<keyword evidence="3" id="KW-1185">Reference proteome</keyword>
<sequence length="87" mass="9875">MSLFEAIRGLFWTGLLAFKLRSDDVDDTRDGIPSVNFHTTSAGELSTLTDLKCIRSAYVVYFRWNQVSNTQPPLRSLDSDTAALFKW</sequence>
<evidence type="ECO:0000256" key="1">
    <source>
        <dbReference type="SAM" id="SignalP"/>
    </source>
</evidence>
<accession>A0A4Y2INM7</accession>
<protein>
    <submittedName>
        <fullName evidence="2">Uncharacterized protein</fullName>
    </submittedName>
</protein>
<comment type="caution">
    <text evidence="2">The sequence shown here is derived from an EMBL/GenBank/DDBJ whole genome shotgun (WGS) entry which is preliminary data.</text>
</comment>
<feature type="signal peptide" evidence="1">
    <location>
        <begin position="1"/>
        <end position="17"/>
    </location>
</feature>
<name>A0A4Y2INM7_ARAVE</name>
<reference evidence="2 3" key="1">
    <citation type="journal article" date="2019" name="Sci. Rep.">
        <title>Orb-weaving spider Araneus ventricosus genome elucidates the spidroin gene catalogue.</title>
        <authorList>
            <person name="Kono N."/>
            <person name="Nakamura H."/>
            <person name="Ohtoshi R."/>
            <person name="Moran D.A.P."/>
            <person name="Shinohara A."/>
            <person name="Yoshida Y."/>
            <person name="Fujiwara M."/>
            <person name="Mori M."/>
            <person name="Tomita M."/>
            <person name="Arakawa K."/>
        </authorList>
    </citation>
    <scope>NUCLEOTIDE SEQUENCE [LARGE SCALE GENOMIC DNA]</scope>
</reference>
<evidence type="ECO:0000313" key="2">
    <source>
        <dbReference type="EMBL" id="GBM79220.1"/>
    </source>
</evidence>
<dbReference type="AlphaFoldDB" id="A0A4Y2INM7"/>
<gene>
    <name evidence="2" type="ORF">AVEN_60867_1</name>
</gene>
<dbReference type="EMBL" id="BGPR01002809">
    <property type="protein sequence ID" value="GBM79220.1"/>
    <property type="molecule type" value="Genomic_DNA"/>
</dbReference>
<organism evidence="2 3">
    <name type="scientific">Araneus ventricosus</name>
    <name type="common">Orbweaver spider</name>
    <name type="synonym">Epeira ventricosa</name>
    <dbReference type="NCBI Taxonomy" id="182803"/>
    <lineage>
        <taxon>Eukaryota</taxon>
        <taxon>Metazoa</taxon>
        <taxon>Ecdysozoa</taxon>
        <taxon>Arthropoda</taxon>
        <taxon>Chelicerata</taxon>
        <taxon>Arachnida</taxon>
        <taxon>Araneae</taxon>
        <taxon>Araneomorphae</taxon>
        <taxon>Entelegynae</taxon>
        <taxon>Araneoidea</taxon>
        <taxon>Araneidae</taxon>
        <taxon>Araneus</taxon>
    </lineage>
</organism>
<evidence type="ECO:0000313" key="3">
    <source>
        <dbReference type="Proteomes" id="UP000499080"/>
    </source>
</evidence>
<feature type="chain" id="PRO_5021204411" evidence="1">
    <location>
        <begin position="18"/>
        <end position="87"/>
    </location>
</feature>
<proteinExistence type="predicted"/>
<dbReference type="Proteomes" id="UP000499080">
    <property type="component" value="Unassembled WGS sequence"/>
</dbReference>